<sequence length="94" mass="10446">NPGNNLFVSGLSSSVTERDLEDAFSKYGKVAKCQVMRDPHSQEHRGFAFVTMETCDQAEDCKRELTGLVLYNRAISVETVSMVAVRLCSRCACH</sequence>
<accession>A0A4P9YUL7</accession>
<dbReference type="InterPro" id="IPR035979">
    <property type="entry name" value="RBD_domain_sf"/>
</dbReference>
<dbReference type="PROSITE" id="PS50102">
    <property type="entry name" value="RRM"/>
    <property type="match status" value="1"/>
</dbReference>
<dbReference type="OrthoDB" id="6159137at2759"/>
<reference evidence="4" key="1">
    <citation type="journal article" date="2018" name="Nat. Microbiol.">
        <title>Leveraging single-cell genomics to expand the fungal tree of life.</title>
        <authorList>
            <person name="Ahrendt S.R."/>
            <person name="Quandt C.A."/>
            <person name="Ciobanu D."/>
            <person name="Clum A."/>
            <person name="Salamov A."/>
            <person name="Andreopoulos B."/>
            <person name="Cheng J.F."/>
            <person name="Woyke T."/>
            <person name="Pelin A."/>
            <person name="Henrissat B."/>
            <person name="Reynolds N.K."/>
            <person name="Benny G.L."/>
            <person name="Smith M.E."/>
            <person name="James T.Y."/>
            <person name="Grigoriev I.V."/>
        </authorList>
    </citation>
    <scope>NUCLEOTIDE SEQUENCE [LARGE SCALE GENOMIC DNA]</scope>
    <source>
        <strain evidence="4">Benny S71-1</strain>
    </source>
</reference>
<dbReference type="InterPro" id="IPR012677">
    <property type="entry name" value="Nucleotide-bd_a/b_plait_sf"/>
</dbReference>
<name>A0A4P9YUL7_9FUNG</name>
<proteinExistence type="predicted"/>
<dbReference type="CDD" id="cd00590">
    <property type="entry name" value="RRM_SF"/>
    <property type="match status" value="1"/>
</dbReference>
<feature type="non-terminal residue" evidence="3">
    <location>
        <position position="1"/>
    </location>
</feature>
<dbReference type="GO" id="GO:0003723">
    <property type="term" value="F:RNA binding"/>
    <property type="evidence" value="ECO:0007669"/>
    <property type="project" value="UniProtKB-UniRule"/>
</dbReference>
<dbReference type="EMBL" id="KZ991317">
    <property type="protein sequence ID" value="RKP23092.1"/>
    <property type="molecule type" value="Genomic_DNA"/>
</dbReference>
<feature type="domain" description="RRM" evidence="2">
    <location>
        <begin position="4"/>
        <end position="82"/>
    </location>
</feature>
<dbReference type="Gene3D" id="3.30.70.330">
    <property type="match status" value="1"/>
</dbReference>
<dbReference type="PANTHER" id="PTHR48034">
    <property type="entry name" value="TRANSFORMER-2 SEX-DETERMINING PROTEIN-RELATED"/>
    <property type="match status" value="1"/>
</dbReference>
<protein>
    <recommendedName>
        <fullName evidence="2">RRM domain-containing protein</fullName>
    </recommendedName>
</protein>
<dbReference type="Pfam" id="PF00076">
    <property type="entry name" value="RRM_1"/>
    <property type="match status" value="1"/>
</dbReference>
<evidence type="ECO:0000256" key="1">
    <source>
        <dbReference type="PROSITE-ProRule" id="PRU00176"/>
    </source>
</evidence>
<dbReference type="Proteomes" id="UP000278143">
    <property type="component" value="Unassembled WGS sequence"/>
</dbReference>
<evidence type="ECO:0000313" key="4">
    <source>
        <dbReference type="Proteomes" id="UP000278143"/>
    </source>
</evidence>
<dbReference type="AlphaFoldDB" id="A0A4P9YUL7"/>
<dbReference type="SMART" id="SM00360">
    <property type="entry name" value="RRM"/>
    <property type="match status" value="1"/>
</dbReference>
<keyword evidence="4" id="KW-1185">Reference proteome</keyword>
<organism evidence="3 4">
    <name type="scientific">Syncephalis pseudoplumigaleata</name>
    <dbReference type="NCBI Taxonomy" id="1712513"/>
    <lineage>
        <taxon>Eukaryota</taxon>
        <taxon>Fungi</taxon>
        <taxon>Fungi incertae sedis</taxon>
        <taxon>Zoopagomycota</taxon>
        <taxon>Zoopagomycotina</taxon>
        <taxon>Zoopagomycetes</taxon>
        <taxon>Zoopagales</taxon>
        <taxon>Piptocephalidaceae</taxon>
        <taxon>Syncephalis</taxon>
    </lineage>
</organism>
<evidence type="ECO:0000313" key="3">
    <source>
        <dbReference type="EMBL" id="RKP23092.1"/>
    </source>
</evidence>
<gene>
    <name evidence="3" type="ORF">SYNPS1DRAFT_19156</name>
</gene>
<dbReference type="InterPro" id="IPR000504">
    <property type="entry name" value="RRM_dom"/>
</dbReference>
<dbReference type="SUPFAM" id="SSF54928">
    <property type="entry name" value="RNA-binding domain, RBD"/>
    <property type="match status" value="1"/>
</dbReference>
<keyword evidence="1" id="KW-0694">RNA-binding</keyword>
<dbReference type="InterPro" id="IPR050441">
    <property type="entry name" value="RBM"/>
</dbReference>
<evidence type="ECO:0000259" key="2">
    <source>
        <dbReference type="PROSITE" id="PS50102"/>
    </source>
</evidence>